<gene>
    <name evidence="5" type="ORF">HDA36_002558</name>
</gene>
<dbReference type="InterPro" id="IPR011650">
    <property type="entry name" value="Peptidase_M20_dimer"/>
</dbReference>
<keyword evidence="5" id="KW-0121">Carboxypeptidase</keyword>
<evidence type="ECO:0000313" key="5">
    <source>
        <dbReference type="EMBL" id="MBB5432474.1"/>
    </source>
</evidence>
<dbReference type="Proteomes" id="UP000572635">
    <property type="component" value="Unassembled WGS sequence"/>
</dbReference>
<comment type="caution">
    <text evidence="5">The sequence shown here is derived from an EMBL/GenBank/DDBJ whole genome shotgun (WGS) entry which is preliminary data.</text>
</comment>
<accession>A0A7W8VE21</accession>
<dbReference type="CDD" id="cd03885">
    <property type="entry name" value="M20_CPDG2"/>
    <property type="match status" value="1"/>
</dbReference>
<dbReference type="SUPFAM" id="SSF53187">
    <property type="entry name" value="Zn-dependent exopeptidases"/>
    <property type="match status" value="1"/>
</dbReference>
<keyword evidence="5" id="KW-0645">Protease</keyword>
<dbReference type="PANTHER" id="PTHR43808">
    <property type="entry name" value="ACETYLORNITHINE DEACETYLASE"/>
    <property type="match status" value="1"/>
</dbReference>
<keyword evidence="1" id="KW-0479">Metal-binding</keyword>
<dbReference type="PANTHER" id="PTHR43808:SF9">
    <property type="entry name" value="BLL0789 PROTEIN"/>
    <property type="match status" value="1"/>
</dbReference>
<dbReference type="Gene3D" id="3.40.630.10">
    <property type="entry name" value="Zn peptidases"/>
    <property type="match status" value="1"/>
</dbReference>
<evidence type="ECO:0000256" key="1">
    <source>
        <dbReference type="ARBA" id="ARBA00022723"/>
    </source>
</evidence>
<organism evidence="5 6">
    <name type="scientific">Nocardiopsis composta</name>
    <dbReference type="NCBI Taxonomy" id="157465"/>
    <lineage>
        <taxon>Bacteria</taxon>
        <taxon>Bacillati</taxon>
        <taxon>Actinomycetota</taxon>
        <taxon>Actinomycetes</taxon>
        <taxon>Streptosporangiales</taxon>
        <taxon>Nocardiopsidaceae</taxon>
        <taxon>Nocardiopsis</taxon>
    </lineage>
</organism>
<evidence type="ECO:0000256" key="3">
    <source>
        <dbReference type="PIRSR" id="PIRSR037238-1"/>
    </source>
</evidence>
<name>A0A7W8VE21_9ACTN</name>
<keyword evidence="6" id="KW-1185">Reference proteome</keyword>
<dbReference type="PIRSF" id="PIRSF037238">
    <property type="entry name" value="Carboxypeptidase_G2"/>
    <property type="match status" value="1"/>
</dbReference>
<dbReference type="RefSeq" id="WP_184392037.1">
    <property type="nucleotide sequence ID" value="NZ_BAAAJD010000043.1"/>
</dbReference>
<sequence>MTEAAADIADLAGTARRDLPEVLADLRRLVEHETPSSDKELLDAGLDDIEEWLAERLGPPASRVRHGGGAHGDVLELGYPGTGAGTVLLLCHYDTVWPRGTIREWPVTVDGDRFSGPGCFDMKAGIVQGVWALRALRELGLPAPAVRILLNGDEEIGSPASRAHIERAGAEADLTLVLEPSRAGKVKTGRKGMGLFDVTATGIESHAGLDPEAGASAVHALAALVPQITALAAPERGTTVNVGVFAGGTARNVVAGRASCEVDVRVQDPAEQDRVDAGLAALAPPDGRVKVEVTGEWNRPPMNPGPATGRVFALAAGVARDLGGELGQISVGGASDGNLVAALGKPVLDGLGAAGSGPHSRDEHVLISATPHQIALVAGVLTRFARS</sequence>
<evidence type="ECO:0000256" key="2">
    <source>
        <dbReference type="ARBA" id="ARBA00022801"/>
    </source>
</evidence>
<dbReference type="Pfam" id="PF01546">
    <property type="entry name" value="Peptidase_M20"/>
    <property type="match status" value="1"/>
</dbReference>
<dbReference type="EMBL" id="JACHDB010000001">
    <property type="protein sequence ID" value="MBB5432474.1"/>
    <property type="molecule type" value="Genomic_DNA"/>
</dbReference>
<dbReference type="Gene3D" id="3.30.70.360">
    <property type="match status" value="1"/>
</dbReference>
<evidence type="ECO:0000313" key="6">
    <source>
        <dbReference type="Proteomes" id="UP000572635"/>
    </source>
</evidence>
<evidence type="ECO:0000259" key="4">
    <source>
        <dbReference type="Pfam" id="PF07687"/>
    </source>
</evidence>
<dbReference type="Pfam" id="PF07687">
    <property type="entry name" value="M20_dimer"/>
    <property type="match status" value="1"/>
</dbReference>
<dbReference type="InterPro" id="IPR036264">
    <property type="entry name" value="Bact_exopeptidase_dim_dom"/>
</dbReference>
<keyword evidence="2 5" id="KW-0378">Hydrolase</keyword>
<dbReference type="InterPro" id="IPR050072">
    <property type="entry name" value="Peptidase_M20A"/>
</dbReference>
<feature type="active site" evidence="3">
    <location>
        <position position="94"/>
    </location>
</feature>
<reference evidence="5 6" key="1">
    <citation type="submission" date="2020-08" db="EMBL/GenBank/DDBJ databases">
        <title>Sequencing the genomes of 1000 actinobacteria strains.</title>
        <authorList>
            <person name="Klenk H.-P."/>
        </authorList>
    </citation>
    <scope>NUCLEOTIDE SEQUENCE [LARGE SCALE GENOMIC DNA]</scope>
    <source>
        <strain evidence="5 6">DSM 44551</strain>
    </source>
</reference>
<dbReference type="GO" id="GO:0004180">
    <property type="term" value="F:carboxypeptidase activity"/>
    <property type="evidence" value="ECO:0007669"/>
    <property type="project" value="UniProtKB-KW"/>
</dbReference>
<dbReference type="InterPro" id="IPR017150">
    <property type="entry name" value="Pept_M20_glutamate_carboxypep"/>
</dbReference>
<dbReference type="InterPro" id="IPR002933">
    <property type="entry name" value="Peptidase_M20"/>
</dbReference>
<protein>
    <submittedName>
        <fullName evidence="5">Glutamate carboxypeptidase</fullName>
        <ecNumber evidence="5">3.4.17.11</ecNumber>
    </submittedName>
</protein>
<dbReference type="SUPFAM" id="SSF55031">
    <property type="entry name" value="Bacterial exopeptidase dimerisation domain"/>
    <property type="match status" value="1"/>
</dbReference>
<feature type="domain" description="Peptidase M20 dimerisation" evidence="4">
    <location>
        <begin position="188"/>
        <end position="281"/>
    </location>
</feature>
<dbReference type="AlphaFoldDB" id="A0A7W8VE21"/>
<feature type="active site" description="Proton acceptor" evidence="3">
    <location>
        <position position="154"/>
    </location>
</feature>
<proteinExistence type="predicted"/>
<dbReference type="EC" id="3.4.17.11" evidence="5"/>
<dbReference type="GO" id="GO:0046872">
    <property type="term" value="F:metal ion binding"/>
    <property type="evidence" value="ECO:0007669"/>
    <property type="project" value="UniProtKB-KW"/>
</dbReference>